<feature type="transmembrane region" description="Helical" evidence="2">
    <location>
        <begin position="12"/>
        <end position="34"/>
    </location>
</feature>
<organism evidence="3 4">
    <name type="scientific">Candidatus Electrothrix aarhusensis</name>
    <dbReference type="NCBI Taxonomy" id="1859131"/>
    <lineage>
        <taxon>Bacteria</taxon>
        <taxon>Pseudomonadati</taxon>
        <taxon>Thermodesulfobacteriota</taxon>
        <taxon>Desulfobulbia</taxon>
        <taxon>Desulfobulbales</taxon>
        <taxon>Desulfobulbaceae</taxon>
        <taxon>Candidatus Electrothrix</taxon>
    </lineage>
</organism>
<reference evidence="3 4" key="1">
    <citation type="submission" date="2017-01" db="EMBL/GenBank/DDBJ databases">
        <title>The cable genome- insights into the physiology and evolution of filamentous bacteria capable of sulfide oxidation via long distance electron transfer.</title>
        <authorList>
            <person name="Schreiber L."/>
            <person name="Bjerg J.T."/>
            <person name="Boggild A."/>
            <person name="Van De Vossenberg J."/>
            <person name="Meysman F."/>
            <person name="Nielsen L.P."/>
            <person name="Schramm A."/>
            <person name="Kjeldsen K.U."/>
        </authorList>
    </citation>
    <scope>NUCLEOTIDE SEQUENCE [LARGE SCALE GENOMIC DNA]</scope>
    <source>
        <strain evidence="3">MCF</strain>
    </source>
</reference>
<accession>A0A3S3QRU3</accession>
<keyword evidence="2" id="KW-0472">Membrane</keyword>
<protein>
    <submittedName>
        <fullName evidence="3">General secretion pathway protein M</fullName>
    </submittedName>
</protein>
<comment type="caution">
    <text evidence="3">The sequence shown here is derived from an EMBL/GenBank/DDBJ whole genome shotgun (WGS) entry which is preliminary data.</text>
</comment>
<name>A0A3S3QRU3_9BACT</name>
<keyword evidence="2" id="KW-0812">Transmembrane</keyword>
<keyword evidence="1" id="KW-0175">Coiled coil</keyword>
<dbReference type="InterPro" id="IPR014717">
    <property type="entry name" value="Transl_elong_EF1B/ribsomal_bS6"/>
</dbReference>
<evidence type="ECO:0000313" key="4">
    <source>
        <dbReference type="Proteomes" id="UP000287853"/>
    </source>
</evidence>
<dbReference type="Gene3D" id="3.30.70.60">
    <property type="match status" value="1"/>
</dbReference>
<feature type="coiled-coil region" evidence="1">
    <location>
        <begin position="36"/>
        <end position="73"/>
    </location>
</feature>
<evidence type="ECO:0000313" key="3">
    <source>
        <dbReference type="EMBL" id="RWX45877.1"/>
    </source>
</evidence>
<gene>
    <name evidence="3" type="ORF">H206_00722</name>
</gene>
<proteinExistence type="predicted"/>
<dbReference type="EMBL" id="MTKO01000071">
    <property type="protein sequence ID" value="RWX45877.1"/>
    <property type="molecule type" value="Genomic_DNA"/>
</dbReference>
<dbReference type="Proteomes" id="UP000287853">
    <property type="component" value="Unassembled WGS sequence"/>
</dbReference>
<keyword evidence="2" id="KW-1133">Transmembrane helix</keyword>
<evidence type="ECO:0000256" key="2">
    <source>
        <dbReference type="SAM" id="Phobius"/>
    </source>
</evidence>
<dbReference type="AlphaFoldDB" id="A0A3S3QRU3"/>
<evidence type="ECO:0000256" key="1">
    <source>
        <dbReference type="SAM" id="Coils"/>
    </source>
</evidence>
<keyword evidence="4" id="KW-1185">Reference proteome</keyword>
<sequence>MASLSQKDKRALMLLIIALVIFVFIQFAFSPLIAKRKQLERKIKSKESGLMEMQTMQNKINQLSLKSNSLEQLVAARPANFSLFAFLEEKCAETQVKDNISYMKPSDPSGDGAVQQIMVEMKLKSIRLNLLVAFLERVESAQHIVALKRISIQVNKKDHGTLDVIMQVISLVQTEMIGN</sequence>